<evidence type="ECO:0000313" key="2">
    <source>
        <dbReference type="EMBL" id="GIL65066.1"/>
    </source>
</evidence>
<gene>
    <name evidence="2" type="ORF">Vafri_18925</name>
</gene>
<organism evidence="2 3">
    <name type="scientific">Volvox africanus</name>
    <dbReference type="NCBI Taxonomy" id="51714"/>
    <lineage>
        <taxon>Eukaryota</taxon>
        <taxon>Viridiplantae</taxon>
        <taxon>Chlorophyta</taxon>
        <taxon>core chlorophytes</taxon>
        <taxon>Chlorophyceae</taxon>
        <taxon>CS clade</taxon>
        <taxon>Chlamydomonadales</taxon>
        <taxon>Volvocaceae</taxon>
        <taxon>Volvox</taxon>
    </lineage>
</organism>
<dbReference type="PANTHER" id="PTHR33415">
    <property type="entry name" value="PROTEIN EMBRYO DEFECTIVE 514"/>
    <property type="match status" value="1"/>
</dbReference>
<evidence type="ECO:0000313" key="3">
    <source>
        <dbReference type="Proteomes" id="UP000747399"/>
    </source>
</evidence>
<accession>A0A8J4FBK0</accession>
<dbReference type="Gene3D" id="3.10.450.40">
    <property type="match status" value="1"/>
</dbReference>
<feature type="compositionally biased region" description="Acidic residues" evidence="1">
    <location>
        <begin position="46"/>
        <end position="76"/>
    </location>
</feature>
<dbReference type="InterPro" id="IPR044673">
    <property type="entry name" value="DCL-like"/>
</dbReference>
<sequence length="240" mass="25817">MSEEVKEEVPADVPTEAAEGAAPEETPAGDTGTEKGEDAPEVDREVDQDDGADVEEREGEAGEAEEAGPGGDEEEAGATPAAKKQKCSGPVTLGYKTCDNSRDWTAYFKYLLTSSTLNSDFNEYEYRILLDLLQKGHPSAASKIGCGLRAFQVRVFREEDPDSRAFYAVRKDGTAEDFSYIKCLLTFYPGELVLQHKSQHGRSMHGGRGGGGHRGRGRGGRGGGRGHHGRGYHGRGGGRH</sequence>
<name>A0A8J4FBK0_9CHLO</name>
<feature type="region of interest" description="Disordered" evidence="1">
    <location>
        <begin position="1"/>
        <end position="87"/>
    </location>
</feature>
<feature type="compositionally biased region" description="Basic and acidic residues" evidence="1">
    <location>
        <begin position="32"/>
        <end position="45"/>
    </location>
</feature>
<dbReference type="EMBL" id="BNCO01000072">
    <property type="protein sequence ID" value="GIL65066.1"/>
    <property type="molecule type" value="Genomic_DNA"/>
</dbReference>
<reference evidence="2" key="1">
    <citation type="journal article" date="2021" name="Proc. Natl. Acad. Sci. U.S.A.">
        <title>Three genomes in the algal genus Volvox reveal the fate of a haploid sex-determining region after a transition to homothallism.</title>
        <authorList>
            <person name="Yamamoto K."/>
            <person name="Hamaji T."/>
            <person name="Kawai-Toyooka H."/>
            <person name="Matsuzaki R."/>
            <person name="Takahashi F."/>
            <person name="Nishimura Y."/>
            <person name="Kawachi M."/>
            <person name="Noguchi H."/>
            <person name="Minakuchi Y."/>
            <person name="Umen J.G."/>
            <person name="Toyoda A."/>
            <person name="Nozaki H."/>
        </authorList>
    </citation>
    <scope>NUCLEOTIDE SEQUENCE</scope>
    <source>
        <strain evidence="2">NIES-3780</strain>
    </source>
</reference>
<evidence type="ECO:0000256" key="1">
    <source>
        <dbReference type="SAM" id="MobiDB-lite"/>
    </source>
</evidence>
<dbReference type="PANTHER" id="PTHR33415:SF12">
    <property type="entry name" value="PROTEIN EMBRYO DEFECTIVE 514"/>
    <property type="match status" value="1"/>
</dbReference>
<feature type="compositionally biased region" description="Low complexity" evidence="1">
    <location>
        <begin position="14"/>
        <end position="29"/>
    </location>
</feature>
<dbReference type="AlphaFoldDB" id="A0A8J4FBK0"/>
<protein>
    <submittedName>
        <fullName evidence="2">Uncharacterized protein</fullName>
    </submittedName>
</protein>
<dbReference type="Pfam" id="PF11523">
    <property type="entry name" value="DUF3223"/>
    <property type="match status" value="1"/>
</dbReference>
<keyword evidence="3" id="KW-1185">Reference proteome</keyword>
<feature type="region of interest" description="Disordered" evidence="1">
    <location>
        <begin position="198"/>
        <end position="240"/>
    </location>
</feature>
<comment type="caution">
    <text evidence="2">The sequence shown here is derived from an EMBL/GenBank/DDBJ whole genome shotgun (WGS) entry which is preliminary data.</text>
</comment>
<dbReference type="Proteomes" id="UP000747399">
    <property type="component" value="Unassembled WGS sequence"/>
</dbReference>
<proteinExistence type="predicted"/>